<comment type="caution">
    <text evidence="4">The sequence shown here is derived from an EMBL/GenBank/DDBJ whole genome shotgun (WGS) entry which is preliminary data.</text>
</comment>
<dbReference type="InterPro" id="IPR050757">
    <property type="entry name" value="Collagen_mod_GT25"/>
</dbReference>
<dbReference type="PANTHER" id="PTHR10730">
    <property type="entry name" value="PROCOLLAGEN-LYSINE,2-OXOGLUTARATE 5-DIOXYGENASE/GLYCOSYLTRANSFERASE 25 FAMILY MEMBER"/>
    <property type="match status" value="1"/>
</dbReference>
<evidence type="ECO:0000313" key="5">
    <source>
        <dbReference type="Proteomes" id="UP001168146"/>
    </source>
</evidence>
<gene>
    <name evidence="4" type="ORF">LTR82_012767</name>
</gene>
<dbReference type="EMBL" id="JASUXU010000053">
    <property type="protein sequence ID" value="KAK0314986.1"/>
    <property type="molecule type" value="Genomic_DNA"/>
</dbReference>
<dbReference type="InterPro" id="IPR002654">
    <property type="entry name" value="Glyco_trans_25"/>
</dbReference>
<evidence type="ECO:0000256" key="1">
    <source>
        <dbReference type="ARBA" id="ARBA00006721"/>
    </source>
</evidence>
<evidence type="ECO:0000256" key="3">
    <source>
        <dbReference type="ARBA" id="ARBA00022679"/>
    </source>
</evidence>
<protein>
    <recommendedName>
        <fullName evidence="6">Glycosyltransferase family 25 protein</fullName>
    </recommendedName>
</protein>
<evidence type="ECO:0008006" key="6">
    <source>
        <dbReference type="Google" id="ProtNLM"/>
    </source>
</evidence>
<evidence type="ECO:0000256" key="2">
    <source>
        <dbReference type="ARBA" id="ARBA00022676"/>
    </source>
</evidence>
<dbReference type="CDD" id="cd06532">
    <property type="entry name" value="Glyco_transf_25"/>
    <property type="match status" value="1"/>
</dbReference>
<name>A0AAN6FEY1_9PEZI</name>
<dbReference type="Proteomes" id="UP001168146">
    <property type="component" value="Unassembled WGS sequence"/>
</dbReference>
<dbReference type="GO" id="GO:0016740">
    <property type="term" value="F:transferase activity"/>
    <property type="evidence" value="ECO:0007669"/>
    <property type="project" value="UniProtKB-KW"/>
</dbReference>
<proteinExistence type="inferred from homology"/>
<reference evidence="4" key="1">
    <citation type="submission" date="2021-12" db="EMBL/GenBank/DDBJ databases">
        <title>Black yeast isolated from Biological Soil Crust.</title>
        <authorList>
            <person name="Kurbessoian T."/>
        </authorList>
    </citation>
    <scope>NUCLEOTIDE SEQUENCE</scope>
    <source>
        <strain evidence="4">CCFEE 5208</strain>
    </source>
</reference>
<organism evidence="4 5">
    <name type="scientific">Friedmanniomyces endolithicus</name>
    <dbReference type="NCBI Taxonomy" id="329885"/>
    <lineage>
        <taxon>Eukaryota</taxon>
        <taxon>Fungi</taxon>
        <taxon>Dikarya</taxon>
        <taxon>Ascomycota</taxon>
        <taxon>Pezizomycotina</taxon>
        <taxon>Dothideomycetes</taxon>
        <taxon>Dothideomycetidae</taxon>
        <taxon>Mycosphaerellales</taxon>
        <taxon>Teratosphaeriaceae</taxon>
        <taxon>Friedmanniomyces</taxon>
    </lineage>
</organism>
<comment type="similarity">
    <text evidence="1">Belongs to the glycosyltransferase 25 family.</text>
</comment>
<dbReference type="AlphaFoldDB" id="A0AAN6FEY1"/>
<evidence type="ECO:0000313" key="4">
    <source>
        <dbReference type="EMBL" id="KAK0314986.1"/>
    </source>
</evidence>
<keyword evidence="2" id="KW-0328">Glycosyltransferase</keyword>
<keyword evidence="3" id="KW-0808">Transferase</keyword>
<dbReference type="PANTHER" id="PTHR10730:SF53">
    <property type="entry name" value="GLYCOSYLTRANSFERASE 25 FAMILY MEMBER"/>
    <property type="match status" value="1"/>
</dbReference>
<accession>A0AAN6FEY1</accession>
<sequence length="378" mass="42452">MSRSLVNPRTVLAGAGSIFVLLLLLLGLGRSKVAQFIPSSTGGDGSLQNIQNATLGFQHIFAINLPLRTDHRDQFSLAAHFTGLRVEYVDGVTEVDERGLPPGGEEIKSKGVRGSWRAHMNVLRMIVEQNITTALVFEDDTDWDIRIKSQMQDFARASRLLTQTRRGTTDQFLDPTFPRPTENSHEFQEFDITTDSTNNTYYLPIRRPRPMGLALTPLGRAVIYDDETVPEKQRIDPQFGDKQLVQQYPEHTRVVARAHETTCTLAYAITLPAARRFLYELAMVKMTAATDIMFRDICDGLADRPIQACFSVQPELFQMHRPVGRISKQTDIGDAGGAYFDTAYTANIRWSTRVNFPKLVYGDTSYTDPFPDRGTKVG</sequence>